<organism evidence="4 5">
    <name type="scientific">Stylosanthes scabra</name>
    <dbReference type="NCBI Taxonomy" id="79078"/>
    <lineage>
        <taxon>Eukaryota</taxon>
        <taxon>Viridiplantae</taxon>
        <taxon>Streptophyta</taxon>
        <taxon>Embryophyta</taxon>
        <taxon>Tracheophyta</taxon>
        <taxon>Spermatophyta</taxon>
        <taxon>Magnoliopsida</taxon>
        <taxon>eudicotyledons</taxon>
        <taxon>Gunneridae</taxon>
        <taxon>Pentapetalae</taxon>
        <taxon>rosids</taxon>
        <taxon>fabids</taxon>
        <taxon>Fabales</taxon>
        <taxon>Fabaceae</taxon>
        <taxon>Papilionoideae</taxon>
        <taxon>50 kb inversion clade</taxon>
        <taxon>dalbergioids sensu lato</taxon>
        <taxon>Dalbergieae</taxon>
        <taxon>Pterocarpus clade</taxon>
        <taxon>Stylosanthes</taxon>
    </lineage>
</organism>
<evidence type="ECO:0000313" key="5">
    <source>
        <dbReference type="Proteomes" id="UP001341840"/>
    </source>
</evidence>
<feature type="signal peptide" evidence="3">
    <location>
        <begin position="1"/>
        <end position="25"/>
    </location>
</feature>
<dbReference type="Pfam" id="PF00657">
    <property type="entry name" value="Lipase_GDSL"/>
    <property type="match status" value="1"/>
</dbReference>
<name>A0ABU6TZC6_9FABA</name>
<keyword evidence="2" id="KW-0325">Glycoprotein</keyword>
<dbReference type="InterPro" id="IPR036514">
    <property type="entry name" value="SGNH_hydro_sf"/>
</dbReference>
<dbReference type="PANTHER" id="PTHR22835">
    <property type="entry name" value="ZINC FINGER FYVE DOMAIN CONTAINING PROTEIN"/>
    <property type="match status" value="1"/>
</dbReference>
<protein>
    <submittedName>
        <fullName evidence="4">Uncharacterized protein</fullName>
    </submittedName>
</protein>
<dbReference type="PANTHER" id="PTHR22835:SF659">
    <property type="entry name" value="GDSL LIPASE_ACYLHYDROLASE, PUTATIVE (AFU_ORTHOLOGUE AFUA_2G00510)-RELATED"/>
    <property type="match status" value="1"/>
</dbReference>
<gene>
    <name evidence="4" type="ORF">PIB30_103234</name>
</gene>
<accession>A0ABU6TZC6</accession>
<comment type="caution">
    <text evidence="4">The sequence shown here is derived from an EMBL/GenBank/DDBJ whole genome shotgun (WGS) entry which is preliminary data.</text>
</comment>
<reference evidence="4 5" key="1">
    <citation type="journal article" date="2023" name="Plants (Basel)">
        <title>Bridging the Gap: Combining Genomics and Transcriptomics Approaches to Understand Stylosanthes scabra, an Orphan Legume from the Brazilian Caatinga.</title>
        <authorList>
            <person name="Ferreira-Neto J.R.C."/>
            <person name="da Silva M.D."/>
            <person name="Binneck E."/>
            <person name="de Melo N.F."/>
            <person name="da Silva R.H."/>
            <person name="de Melo A.L.T.M."/>
            <person name="Pandolfi V."/>
            <person name="Bustamante F.O."/>
            <person name="Brasileiro-Vidal A.C."/>
            <person name="Benko-Iseppon A.M."/>
        </authorList>
    </citation>
    <scope>NUCLEOTIDE SEQUENCE [LARGE SCALE GENOMIC DNA]</scope>
    <source>
        <tissue evidence="4">Leaves</tissue>
    </source>
</reference>
<feature type="chain" id="PRO_5045568938" evidence="3">
    <location>
        <begin position="26"/>
        <end position="207"/>
    </location>
</feature>
<proteinExistence type="inferred from homology"/>
<evidence type="ECO:0000256" key="3">
    <source>
        <dbReference type="SAM" id="SignalP"/>
    </source>
</evidence>
<evidence type="ECO:0000256" key="2">
    <source>
        <dbReference type="ARBA" id="ARBA00023180"/>
    </source>
</evidence>
<evidence type="ECO:0000256" key="1">
    <source>
        <dbReference type="ARBA" id="ARBA00008668"/>
    </source>
</evidence>
<comment type="similarity">
    <text evidence="1">Belongs to the 'GDSL' lipolytic enzyme family.</text>
</comment>
<dbReference type="EMBL" id="JASCZI010093938">
    <property type="protein sequence ID" value="MED6153560.1"/>
    <property type="molecule type" value="Genomic_DNA"/>
</dbReference>
<evidence type="ECO:0000313" key="4">
    <source>
        <dbReference type="EMBL" id="MED6153560.1"/>
    </source>
</evidence>
<sequence>MASSWLFCLTAPLLLLLLCLHVAESSSVSRRCFTTIYSFGDSIADTGNLYFDDNTDNHIPPTQALVLNLPYGETFFHRPTGRCSNGRLIIDFFAEQMGIPMLKPYLGIKNGQLRDYWKPREGVNFAVAGATALDPSFFLDKGINDIETNYSLSVQLDWFMDLLPSICNSSSSGNHFSFSPTTTLLVPSYLQIIQEGSQFPGLTSAVE</sequence>
<dbReference type="InterPro" id="IPR001087">
    <property type="entry name" value="GDSL"/>
</dbReference>
<keyword evidence="5" id="KW-1185">Reference proteome</keyword>
<dbReference type="Proteomes" id="UP001341840">
    <property type="component" value="Unassembled WGS sequence"/>
</dbReference>
<dbReference type="Gene3D" id="3.40.50.1110">
    <property type="entry name" value="SGNH hydrolase"/>
    <property type="match status" value="1"/>
</dbReference>
<keyword evidence="3" id="KW-0732">Signal</keyword>